<name>A0A1C4X7H7_9ACTN</name>
<keyword evidence="1" id="KW-0472">Membrane</keyword>
<protein>
    <submittedName>
        <fullName evidence="2">Uncharacterized protein</fullName>
    </submittedName>
</protein>
<dbReference type="RefSeq" id="WP_091606848.1">
    <property type="nucleotide sequence ID" value="NZ_FMCX01000002.1"/>
</dbReference>
<dbReference type="Proteomes" id="UP000199504">
    <property type="component" value="Unassembled WGS sequence"/>
</dbReference>
<feature type="transmembrane region" description="Helical" evidence="1">
    <location>
        <begin position="9"/>
        <end position="29"/>
    </location>
</feature>
<feature type="transmembrane region" description="Helical" evidence="1">
    <location>
        <begin position="101"/>
        <end position="125"/>
    </location>
</feature>
<gene>
    <name evidence="2" type="ORF">GA0070564_102755</name>
</gene>
<dbReference type="EMBL" id="FMCX01000002">
    <property type="protein sequence ID" value="SCF04141.1"/>
    <property type="molecule type" value="Genomic_DNA"/>
</dbReference>
<evidence type="ECO:0000313" key="3">
    <source>
        <dbReference type="Proteomes" id="UP000199504"/>
    </source>
</evidence>
<reference evidence="3" key="1">
    <citation type="submission" date="2016-06" db="EMBL/GenBank/DDBJ databases">
        <authorList>
            <person name="Varghese N."/>
            <person name="Submissions Spin"/>
        </authorList>
    </citation>
    <scope>NUCLEOTIDE SEQUENCE [LARGE SCALE GENOMIC DNA]</scope>
    <source>
        <strain evidence="3">DSM 44830</strain>
    </source>
</reference>
<proteinExistence type="predicted"/>
<keyword evidence="1" id="KW-1133">Transmembrane helix</keyword>
<dbReference type="AlphaFoldDB" id="A0A1C4X7H7"/>
<evidence type="ECO:0000256" key="1">
    <source>
        <dbReference type="SAM" id="Phobius"/>
    </source>
</evidence>
<feature type="transmembrane region" description="Helical" evidence="1">
    <location>
        <begin position="74"/>
        <end position="95"/>
    </location>
</feature>
<organism evidence="2 3">
    <name type="scientific">Micromonospora mirobrigensis</name>
    <dbReference type="NCBI Taxonomy" id="262898"/>
    <lineage>
        <taxon>Bacteria</taxon>
        <taxon>Bacillati</taxon>
        <taxon>Actinomycetota</taxon>
        <taxon>Actinomycetes</taxon>
        <taxon>Micromonosporales</taxon>
        <taxon>Micromonosporaceae</taxon>
        <taxon>Micromonospora</taxon>
    </lineage>
</organism>
<dbReference type="STRING" id="262898.GA0070564_102755"/>
<evidence type="ECO:0000313" key="2">
    <source>
        <dbReference type="EMBL" id="SCF04141.1"/>
    </source>
</evidence>
<accession>A0A1C4X7H7</accession>
<sequence>MAGRDEGPLWSRVMLTAACVAGVVVSAAARSWPTTGIALVGAIGAVLSVRRSLRGAHGGPGLARPVAGRRGLRLRGMVIVLAFGMLAVGSTVLLTRADGNPAAYVVFGVLLAISLYAVGATLLLWRTVFSGRRD</sequence>
<keyword evidence="3" id="KW-1185">Reference proteome</keyword>
<feature type="transmembrane region" description="Helical" evidence="1">
    <location>
        <begin position="35"/>
        <end position="53"/>
    </location>
</feature>
<keyword evidence="1" id="KW-0812">Transmembrane</keyword>